<feature type="signal peptide" evidence="1">
    <location>
        <begin position="1"/>
        <end position="19"/>
    </location>
</feature>
<keyword evidence="1" id="KW-0732">Signal</keyword>
<evidence type="ECO:0008006" key="4">
    <source>
        <dbReference type="Google" id="ProtNLM"/>
    </source>
</evidence>
<comment type="caution">
    <text evidence="2">The sequence shown here is derived from an EMBL/GenBank/DDBJ whole genome shotgun (WGS) entry which is preliminary data.</text>
</comment>
<organism evidence="2 3">
    <name type="scientific">Alteraurantiacibacter lauratis</name>
    <dbReference type="NCBI Taxonomy" id="2054627"/>
    <lineage>
        <taxon>Bacteria</taxon>
        <taxon>Pseudomonadati</taxon>
        <taxon>Pseudomonadota</taxon>
        <taxon>Alphaproteobacteria</taxon>
        <taxon>Sphingomonadales</taxon>
        <taxon>Erythrobacteraceae</taxon>
        <taxon>Alteraurantiacibacter</taxon>
    </lineage>
</organism>
<dbReference type="EMBL" id="JBHRSU010000001">
    <property type="protein sequence ID" value="MFC3099728.1"/>
    <property type="molecule type" value="Genomic_DNA"/>
</dbReference>
<evidence type="ECO:0000313" key="3">
    <source>
        <dbReference type="Proteomes" id="UP001595378"/>
    </source>
</evidence>
<evidence type="ECO:0000256" key="1">
    <source>
        <dbReference type="SAM" id="SignalP"/>
    </source>
</evidence>
<protein>
    <recommendedName>
        <fullName evidence="4">Lipoprotein</fullName>
    </recommendedName>
</protein>
<proteinExistence type="predicted"/>
<dbReference type="RefSeq" id="WP_336917027.1">
    <property type="nucleotide sequence ID" value="NZ_JBANRN010000001.1"/>
</dbReference>
<sequence>MKSLAVWLAVPALSLGACATVPPTPEQVAACQEMERDMGVGVRHDHAEMKQQGRNPMNLSHDQCRRILADQGS</sequence>
<accession>A0ABV7EAI8</accession>
<reference evidence="3" key="1">
    <citation type="journal article" date="2019" name="Int. J. Syst. Evol. Microbiol.">
        <title>The Global Catalogue of Microorganisms (GCM) 10K type strain sequencing project: providing services to taxonomists for standard genome sequencing and annotation.</title>
        <authorList>
            <consortium name="The Broad Institute Genomics Platform"/>
            <consortium name="The Broad Institute Genome Sequencing Center for Infectious Disease"/>
            <person name="Wu L."/>
            <person name="Ma J."/>
        </authorList>
    </citation>
    <scope>NUCLEOTIDE SEQUENCE [LARGE SCALE GENOMIC DNA]</scope>
    <source>
        <strain evidence="3">KCTC 52606</strain>
    </source>
</reference>
<evidence type="ECO:0000313" key="2">
    <source>
        <dbReference type="EMBL" id="MFC3099728.1"/>
    </source>
</evidence>
<dbReference type="Proteomes" id="UP001595378">
    <property type="component" value="Unassembled WGS sequence"/>
</dbReference>
<gene>
    <name evidence="2" type="ORF">ACFODK_02350</name>
</gene>
<feature type="chain" id="PRO_5045455519" description="Lipoprotein" evidence="1">
    <location>
        <begin position="20"/>
        <end position="73"/>
    </location>
</feature>
<dbReference type="PROSITE" id="PS51257">
    <property type="entry name" value="PROKAR_LIPOPROTEIN"/>
    <property type="match status" value="1"/>
</dbReference>
<name>A0ABV7EAI8_9SPHN</name>
<keyword evidence="3" id="KW-1185">Reference proteome</keyword>